<dbReference type="GO" id="GO:0016757">
    <property type="term" value="F:glycosyltransferase activity"/>
    <property type="evidence" value="ECO:0007669"/>
    <property type="project" value="UniProtKB-KW"/>
</dbReference>
<organism evidence="7 8">
    <name type="scientific">Meloidogyne hapla</name>
    <name type="common">Root-knot nematode worm</name>
    <dbReference type="NCBI Taxonomy" id="6305"/>
    <lineage>
        <taxon>Eukaryota</taxon>
        <taxon>Metazoa</taxon>
        <taxon>Ecdysozoa</taxon>
        <taxon>Nematoda</taxon>
        <taxon>Chromadorea</taxon>
        <taxon>Rhabditida</taxon>
        <taxon>Tylenchina</taxon>
        <taxon>Tylenchomorpha</taxon>
        <taxon>Tylenchoidea</taxon>
        <taxon>Meloidogynidae</taxon>
        <taxon>Meloidogyninae</taxon>
        <taxon>Meloidogyne</taxon>
    </lineage>
</organism>
<dbReference type="PANTHER" id="PTHR46671:SF7">
    <property type="entry name" value="CORE-2_I-BRANCHING ENZYME"/>
    <property type="match status" value="1"/>
</dbReference>
<evidence type="ECO:0000256" key="5">
    <source>
        <dbReference type="ARBA" id="ARBA00023180"/>
    </source>
</evidence>
<sequence>MRRIRLNNYFIFTLALFITLMFYFISPPKVYFERSKIAISPLEELLPLMPTSIPIKKEVKAKVELKDNKDVNKIKNIKNKDNKKEVKIANKKVEKIRVKEEKKVVVPVKEIKKDRKKENKPGKIKENKPDLKKINEKIWDSIKNEVKHNKEHLDCKKLINGDQNYIKLQSQTRITYKDPEKLLMDCNSIKERNYFADKALSNEENKYPLAYARIVYKDYRFLEAELATNYHPQNFYCFAVDSKASDIFLKRIKSLAKCFPNIIIPTIRYSVDREGHFTENAFMSCLEELSKKQYKWEYIFTLLNYDLQIKTNQEIIKILKLLEGANDVEYEFKNQDKQNMTKSLNNKFNWTFKDLNLFKDEKLNYQVDNKGKPLSLKLSKGYVQTSLARPFVDFITQKLNLNKMIEQLNSWDNGAHELFFQSLVASDGLKAPNGFTHKCIEKKVDVPYITRFSIWGKSSKCHSRHLIKNICIFGIEDLATNIRDSKYLFINKMSPDFDFGAILCWHEEMRSRTLVDKGVNRLNIKYYQNWPQAIIK</sequence>
<protein>
    <submittedName>
        <fullName evidence="8">Uncharacterized protein</fullName>
    </submittedName>
</protein>
<dbReference type="WBParaSite" id="MhA1_Contig2383.frz3.fgene1">
    <property type="protein sequence ID" value="MhA1_Contig2383.frz3.fgene1"/>
    <property type="gene ID" value="MhA1_Contig2383.frz3.fgene1"/>
</dbReference>
<accession>A0A1I8BIC4</accession>
<evidence type="ECO:0000256" key="4">
    <source>
        <dbReference type="ARBA" id="ARBA00023136"/>
    </source>
</evidence>
<keyword evidence="2" id="KW-0328">Glycosyltransferase</keyword>
<evidence type="ECO:0000256" key="2">
    <source>
        <dbReference type="ARBA" id="ARBA00022676"/>
    </source>
</evidence>
<keyword evidence="6" id="KW-1133">Transmembrane helix</keyword>
<evidence type="ECO:0000256" key="3">
    <source>
        <dbReference type="ARBA" id="ARBA00022679"/>
    </source>
</evidence>
<evidence type="ECO:0000313" key="8">
    <source>
        <dbReference type="WBParaSite" id="MhA1_Contig2383.frz3.fgene1"/>
    </source>
</evidence>
<evidence type="ECO:0000256" key="1">
    <source>
        <dbReference type="ARBA" id="ARBA00004606"/>
    </source>
</evidence>
<dbReference type="InterPro" id="IPR003406">
    <property type="entry name" value="Glyco_trans_14"/>
</dbReference>
<evidence type="ECO:0000313" key="7">
    <source>
        <dbReference type="Proteomes" id="UP000095281"/>
    </source>
</evidence>
<dbReference type="OMA" id="QHIDCGR"/>
<keyword evidence="7" id="KW-1185">Reference proteome</keyword>
<dbReference type="PANTHER" id="PTHR46671">
    <property type="entry name" value="PROTEIN CBG11221"/>
    <property type="match status" value="1"/>
</dbReference>
<dbReference type="AlphaFoldDB" id="A0A1I8BIC4"/>
<comment type="subcellular location">
    <subcellularLocation>
        <location evidence="1">Membrane</location>
        <topology evidence="1">Single-pass type II membrane protein</topology>
    </subcellularLocation>
</comment>
<dbReference type="GO" id="GO:0016020">
    <property type="term" value="C:membrane"/>
    <property type="evidence" value="ECO:0007669"/>
    <property type="project" value="UniProtKB-SubCell"/>
</dbReference>
<name>A0A1I8BIC4_MELHA</name>
<dbReference type="Proteomes" id="UP000095281">
    <property type="component" value="Unplaced"/>
</dbReference>
<keyword evidence="5" id="KW-0325">Glycoprotein</keyword>
<dbReference type="Pfam" id="PF02485">
    <property type="entry name" value="Branch"/>
    <property type="match status" value="1"/>
</dbReference>
<evidence type="ECO:0000256" key="6">
    <source>
        <dbReference type="SAM" id="Phobius"/>
    </source>
</evidence>
<keyword evidence="6" id="KW-0812">Transmembrane</keyword>
<keyword evidence="4 6" id="KW-0472">Membrane</keyword>
<feature type="transmembrane region" description="Helical" evidence="6">
    <location>
        <begin position="7"/>
        <end position="25"/>
    </location>
</feature>
<reference evidence="8" key="1">
    <citation type="submission" date="2016-11" db="UniProtKB">
        <authorList>
            <consortium name="WormBaseParasite"/>
        </authorList>
    </citation>
    <scope>IDENTIFICATION</scope>
</reference>
<keyword evidence="3" id="KW-0808">Transferase</keyword>
<proteinExistence type="predicted"/>